<dbReference type="Pfam" id="PF09234">
    <property type="entry name" value="DUF1963"/>
    <property type="match status" value="1"/>
</dbReference>
<organism evidence="1 2">
    <name type="scientific">Tenacibaculum piscium</name>
    <dbReference type="NCBI Taxonomy" id="1458515"/>
    <lineage>
        <taxon>Bacteria</taxon>
        <taxon>Pseudomonadati</taxon>
        <taxon>Bacteroidota</taxon>
        <taxon>Flavobacteriia</taxon>
        <taxon>Flavobacteriales</taxon>
        <taxon>Flavobacteriaceae</taxon>
        <taxon>Tenacibaculum</taxon>
    </lineage>
</organism>
<dbReference type="InterPro" id="IPR035948">
    <property type="entry name" value="YwqG-like_sf"/>
</dbReference>
<dbReference type="PANTHER" id="PTHR36436">
    <property type="entry name" value="SLL5081 PROTEIN"/>
    <property type="match status" value="1"/>
</dbReference>
<dbReference type="RefSeq" id="WP_159459579.1">
    <property type="nucleotide sequence ID" value="NZ_OENF01000032.1"/>
</dbReference>
<dbReference type="Proteomes" id="UP000234211">
    <property type="component" value="Unassembled WGS sequence"/>
</dbReference>
<evidence type="ECO:0000313" key="2">
    <source>
        <dbReference type="Proteomes" id="UP000234211"/>
    </source>
</evidence>
<dbReference type="PANTHER" id="PTHR36436:SF6">
    <property type="entry name" value="SLL5081 PROTEIN"/>
    <property type="match status" value="1"/>
</dbReference>
<protein>
    <recommendedName>
        <fullName evidence="3">DUF1963 domain-containing protein</fullName>
    </recommendedName>
</protein>
<dbReference type="InterPro" id="IPR015315">
    <property type="entry name" value="DUF1963"/>
</dbReference>
<sequence length="302" mass="35452">MTILSSLFGFGQNKFEKIKKHIIESNYDIESSDKLEILDLIKPTIGIKTKSKDDNEIGIGISKIGGNPDLPKDFKWPKFENEYLTFCAQYNLSELSKYDLQNNLPKNGILYAFVFIDQDYPGFMNKESSYKLIYLENTENIERIEFPKEYFLEGKFKSAQIEYFEYYTLPDDENYKIKKYESKYDDFSYFYETVTEFIDNLTNQETDNFHQILGEDRSVQSSVVFDFATKKLEIKTVEDYESKKAEIEEISKKYRILLQLDCNDRNSDLSRFGGNAVMYFGIEPENLKKNNIENVIMAFQGT</sequence>
<dbReference type="OrthoDB" id="8856529at2"/>
<keyword evidence="2" id="KW-1185">Reference proteome</keyword>
<evidence type="ECO:0000313" key="1">
    <source>
        <dbReference type="EMBL" id="SOS74782.1"/>
    </source>
</evidence>
<name>A0A2H1YGY8_9FLAO</name>
<dbReference type="Gene3D" id="2.30.320.10">
    <property type="entry name" value="YwqG-like"/>
    <property type="match status" value="1"/>
</dbReference>
<dbReference type="SUPFAM" id="SSF103032">
    <property type="entry name" value="Hypothetical protein YwqG"/>
    <property type="match status" value="1"/>
</dbReference>
<dbReference type="EMBL" id="OENF01000032">
    <property type="protein sequence ID" value="SOS74782.1"/>
    <property type="molecule type" value="Genomic_DNA"/>
</dbReference>
<proteinExistence type="predicted"/>
<accession>A0A2H1YGY8</accession>
<evidence type="ECO:0008006" key="3">
    <source>
        <dbReference type="Google" id="ProtNLM"/>
    </source>
</evidence>
<gene>
    <name evidence="1" type="ORF">TNO020_380002</name>
</gene>
<reference evidence="2" key="1">
    <citation type="submission" date="2017-11" db="EMBL/GenBank/DDBJ databases">
        <authorList>
            <person name="Duchaud E."/>
        </authorList>
    </citation>
    <scope>NUCLEOTIDE SEQUENCE [LARGE SCALE GENOMIC DNA]</scope>
    <source>
        <strain evidence="2">Tenacibaculum sp. TNO020</strain>
    </source>
</reference>
<dbReference type="AlphaFoldDB" id="A0A2H1YGY8"/>